<feature type="compositionally biased region" description="Pro residues" evidence="1">
    <location>
        <begin position="564"/>
        <end position="587"/>
    </location>
</feature>
<reference evidence="2" key="1">
    <citation type="submission" date="2025-08" db="UniProtKB">
        <authorList>
            <consortium name="Ensembl"/>
        </authorList>
    </citation>
    <scope>IDENTIFICATION</scope>
</reference>
<dbReference type="Ensembl" id="ENSNMLT00000026900.1">
    <property type="protein sequence ID" value="ENSNMLP00000024043.1"/>
    <property type="gene ID" value="ENSNMLG00000015446.1"/>
</dbReference>
<reference evidence="2" key="2">
    <citation type="submission" date="2025-09" db="UniProtKB">
        <authorList>
            <consortium name="Ensembl"/>
        </authorList>
    </citation>
    <scope>IDENTIFICATION</scope>
</reference>
<feature type="region of interest" description="Disordered" evidence="1">
    <location>
        <begin position="321"/>
        <end position="434"/>
    </location>
</feature>
<feature type="region of interest" description="Disordered" evidence="1">
    <location>
        <begin position="148"/>
        <end position="276"/>
    </location>
</feature>
<feature type="region of interest" description="Disordered" evidence="1">
    <location>
        <begin position="459"/>
        <end position="587"/>
    </location>
</feature>
<feature type="compositionally biased region" description="Polar residues" evidence="1">
    <location>
        <begin position="157"/>
        <end position="186"/>
    </location>
</feature>
<feature type="compositionally biased region" description="Acidic residues" evidence="1">
    <location>
        <begin position="1"/>
        <end position="12"/>
    </location>
</feature>
<evidence type="ECO:0000256" key="1">
    <source>
        <dbReference type="SAM" id="MobiDB-lite"/>
    </source>
</evidence>
<feature type="compositionally biased region" description="Polar residues" evidence="1">
    <location>
        <begin position="551"/>
        <end position="561"/>
    </location>
</feature>
<feature type="compositionally biased region" description="Basic residues" evidence="1">
    <location>
        <begin position="257"/>
        <end position="267"/>
    </location>
</feature>
<dbReference type="AlphaFoldDB" id="A0A8C6TQB6"/>
<name>A0A8C6TQB6_9GOBI</name>
<feature type="compositionally biased region" description="Acidic residues" evidence="1">
    <location>
        <begin position="337"/>
        <end position="350"/>
    </location>
</feature>
<evidence type="ECO:0000313" key="2">
    <source>
        <dbReference type="Ensembl" id="ENSNMLP00000024043.1"/>
    </source>
</evidence>
<feature type="region of interest" description="Disordered" evidence="1">
    <location>
        <begin position="1"/>
        <end position="88"/>
    </location>
</feature>
<evidence type="ECO:0000313" key="3">
    <source>
        <dbReference type="Proteomes" id="UP000694523"/>
    </source>
</evidence>
<protein>
    <submittedName>
        <fullName evidence="2">Uncharacterized protein</fullName>
    </submittedName>
</protein>
<sequence>MAEARSEEDEENMRESREQVVRRQPNSSGGRSDRRKPEHRHSQGPLSSIRAAIKRTSNRSTSLSETSPRERDRDRERERDRRRPEITILSAEPLASWFPGAGFPPPPPPSAQIWGPTLVPSVQELQPPPSYEEVIREKHQEQVIVPAASARPPSLTPAHTFSVSKTTIATQTDTGEAQETPGQTQVRRQSRPPRPSLPFPDSKPSITDHALDEPPPPFPDSDTAASTSTQTPPSDHHLPSPSTSSAFQTERSDAVRQRPRPRPRSRVNRQPIRDEVKVQTLVKLRDDGLKTLAAKAKANDQVSDPDTIGGKYLQELLEAFSSDDWGFPEQRSASQSESEDESNQEEDEDMATLRARIQAFEQMHDGNMEEATVEACASSKQRPEPKPRPRLPQNKPPTVAPKPKNVPCSASVLSAKDCKGSREDGGHSIEVAERTETVEKPVIASKPVLNVEDANANAAPVPVARSSGSTPPAQPKLPPRPSIAPRTAPPRQAQERGVTVGQTTPMLPPRPVTDPRTRAKTEAANGEESSSKNVKAGGPRPGVPSKPSAVTRRSSAPNLVSNAAPPPDSSPVPCRPSGPPDLAPLRL</sequence>
<feature type="compositionally biased region" description="Basic and acidic residues" evidence="1">
    <location>
        <begin position="416"/>
        <end position="434"/>
    </location>
</feature>
<feature type="compositionally biased region" description="Low complexity" evidence="1">
    <location>
        <begin position="220"/>
        <end position="233"/>
    </location>
</feature>
<organism evidence="2 3">
    <name type="scientific">Neogobius melanostomus</name>
    <name type="common">round goby</name>
    <dbReference type="NCBI Taxonomy" id="47308"/>
    <lineage>
        <taxon>Eukaryota</taxon>
        <taxon>Metazoa</taxon>
        <taxon>Chordata</taxon>
        <taxon>Craniata</taxon>
        <taxon>Vertebrata</taxon>
        <taxon>Euteleostomi</taxon>
        <taxon>Actinopterygii</taxon>
        <taxon>Neopterygii</taxon>
        <taxon>Teleostei</taxon>
        <taxon>Neoteleostei</taxon>
        <taxon>Acanthomorphata</taxon>
        <taxon>Gobiaria</taxon>
        <taxon>Gobiiformes</taxon>
        <taxon>Gobioidei</taxon>
        <taxon>Gobiidae</taxon>
        <taxon>Benthophilinae</taxon>
        <taxon>Neogobiini</taxon>
        <taxon>Neogobius</taxon>
    </lineage>
</organism>
<dbReference type="Proteomes" id="UP000694523">
    <property type="component" value="Unplaced"/>
</dbReference>
<feature type="compositionally biased region" description="Polar residues" evidence="1">
    <location>
        <begin position="240"/>
        <end position="249"/>
    </location>
</feature>
<feature type="region of interest" description="Disordered" evidence="1">
    <location>
        <begin position="96"/>
        <end position="115"/>
    </location>
</feature>
<feature type="compositionally biased region" description="Basic and acidic residues" evidence="1">
    <location>
        <begin position="67"/>
        <end position="85"/>
    </location>
</feature>
<keyword evidence="3" id="KW-1185">Reference proteome</keyword>
<feature type="compositionally biased region" description="Pro residues" evidence="1">
    <location>
        <begin position="472"/>
        <end position="482"/>
    </location>
</feature>
<accession>A0A8C6TQB6</accession>
<proteinExistence type="predicted"/>